<reference evidence="4" key="1">
    <citation type="journal article" date="2013" name="Genome Announc.">
        <title>Draft genome sequence of the grapevine dieback fungus Eutypa lata UCR-EL1.</title>
        <authorList>
            <person name="Blanco-Ulate B."/>
            <person name="Rolshausen P.E."/>
            <person name="Cantu D."/>
        </authorList>
    </citation>
    <scope>NUCLEOTIDE SEQUENCE [LARGE SCALE GENOMIC DNA]</scope>
    <source>
        <strain evidence="4">UCR-EL1</strain>
    </source>
</reference>
<sequence>MAASAVQVITVGSKNASAGVIDDAVEVRSALLKLVEAGKEVILVAHSYGGLVASNSVQGLSADQRSANGKPGGIIMLVFLCAFAVPVGTSLLMAHGDVYPDWWNVTEDKFVTPSDPTKLFYTDVKPSLAAKAVAALEPMPLQVALDKSAYAPWNEAFEVGYILTEKDQALGLSIQRRMFSNFPAGSFSASLDSSHSPFLSRPDALADIIQNAINHIITKKASTHKAKY</sequence>
<keyword evidence="1" id="KW-1133">Transmembrane helix</keyword>
<dbReference type="AlphaFoldDB" id="M7SZ50"/>
<protein>
    <recommendedName>
        <fullName evidence="2">AB hydrolase-1 domain-containing protein</fullName>
    </recommendedName>
</protein>
<dbReference type="InterPro" id="IPR052897">
    <property type="entry name" value="Sec-Metab_Biosynth_Hydrolase"/>
</dbReference>
<dbReference type="eggNOG" id="ENOG502S15T">
    <property type="taxonomic scope" value="Eukaryota"/>
</dbReference>
<accession>M7SZ50</accession>
<evidence type="ECO:0000313" key="3">
    <source>
        <dbReference type="EMBL" id="EMR71904.1"/>
    </source>
</evidence>
<organism evidence="3 4">
    <name type="scientific">Eutypa lata (strain UCR-EL1)</name>
    <name type="common">Grapevine dieback disease fungus</name>
    <name type="synonym">Eutypa armeniacae</name>
    <dbReference type="NCBI Taxonomy" id="1287681"/>
    <lineage>
        <taxon>Eukaryota</taxon>
        <taxon>Fungi</taxon>
        <taxon>Dikarya</taxon>
        <taxon>Ascomycota</taxon>
        <taxon>Pezizomycotina</taxon>
        <taxon>Sordariomycetes</taxon>
        <taxon>Xylariomycetidae</taxon>
        <taxon>Xylariales</taxon>
        <taxon>Diatrypaceae</taxon>
        <taxon>Eutypa</taxon>
    </lineage>
</organism>
<dbReference type="Gene3D" id="3.40.50.1820">
    <property type="entry name" value="alpha/beta hydrolase"/>
    <property type="match status" value="1"/>
</dbReference>
<name>M7SZ50_EUTLA</name>
<feature type="domain" description="AB hydrolase-1" evidence="2">
    <location>
        <begin position="21"/>
        <end position="207"/>
    </location>
</feature>
<proteinExistence type="predicted"/>
<dbReference type="SUPFAM" id="SSF53474">
    <property type="entry name" value="alpha/beta-Hydrolases"/>
    <property type="match status" value="1"/>
</dbReference>
<keyword evidence="1" id="KW-0812">Transmembrane</keyword>
<dbReference type="InterPro" id="IPR029058">
    <property type="entry name" value="AB_hydrolase_fold"/>
</dbReference>
<feature type="transmembrane region" description="Helical" evidence="1">
    <location>
        <begin position="74"/>
        <end position="94"/>
    </location>
</feature>
<gene>
    <name evidence="3" type="ORF">UCREL1_1045</name>
</gene>
<keyword evidence="1" id="KW-0472">Membrane</keyword>
<evidence type="ECO:0000313" key="4">
    <source>
        <dbReference type="Proteomes" id="UP000012174"/>
    </source>
</evidence>
<keyword evidence="4" id="KW-1185">Reference proteome</keyword>
<dbReference type="HOGENOM" id="CLU_046066_1_3_1"/>
<dbReference type="PANTHER" id="PTHR37017:SF11">
    <property type="entry name" value="ESTERASE_LIPASE_THIOESTERASE DOMAIN-CONTAINING PROTEIN"/>
    <property type="match status" value="1"/>
</dbReference>
<dbReference type="OMA" id="EYEPWHD"/>
<dbReference type="InterPro" id="IPR000073">
    <property type="entry name" value="AB_hydrolase_1"/>
</dbReference>
<dbReference type="EMBL" id="KB705557">
    <property type="protein sequence ID" value="EMR71904.1"/>
    <property type="molecule type" value="Genomic_DNA"/>
</dbReference>
<dbReference type="KEGG" id="ela:UCREL1_1045"/>
<dbReference type="Pfam" id="PF12697">
    <property type="entry name" value="Abhydrolase_6"/>
    <property type="match status" value="1"/>
</dbReference>
<dbReference type="PANTHER" id="PTHR37017">
    <property type="entry name" value="AB HYDROLASE-1 DOMAIN-CONTAINING PROTEIN-RELATED"/>
    <property type="match status" value="1"/>
</dbReference>
<evidence type="ECO:0000259" key="2">
    <source>
        <dbReference type="Pfam" id="PF12697"/>
    </source>
</evidence>
<dbReference type="Proteomes" id="UP000012174">
    <property type="component" value="Unassembled WGS sequence"/>
</dbReference>
<dbReference type="OrthoDB" id="408373at2759"/>
<evidence type="ECO:0000256" key="1">
    <source>
        <dbReference type="SAM" id="Phobius"/>
    </source>
</evidence>